<dbReference type="HOGENOM" id="CLU_027967_0_0_1"/>
<keyword evidence="3" id="KW-1185">Reference proteome</keyword>
<dbReference type="eggNOG" id="ENOG502R8AX">
    <property type="taxonomic scope" value="Eukaryota"/>
</dbReference>
<feature type="domain" description="Heterokaryon incompatibility" evidence="1">
    <location>
        <begin position="59"/>
        <end position="236"/>
    </location>
</feature>
<dbReference type="RefSeq" id="XP_007829355.1">
    <property type="nucleotide sequence ID" value="XM_007831164.1"/>
</dbReference>
<dbReference type="KEGG" id="pfy:PFICI_02583"/>
<evidence type="ECO:0000259" key="1">
    <source>
        <dbReference type="Pfam" id="PF06985"/>
    </source>
</evidence>
<dbReference type="PANTHER" id="PTHR24148:SF73">
    <property type="entry name" value="HET DOMAIN PROTEIN (AFU_ORTHOLOGUE AFUA_8G01020)"/>
    <property type="match status" value="1"/>
</dbReference>
<protein>
    <recommendedName>
        <fullName evidence="1">Heterokaryon incompatibility domain-containing protein</fullName>
    </recommendedName>
</protein>
<dbReference type="AlphaFoldDB" id="W3XEM9"/>
<dbReference type="OMA" id="TNECNID"/>
<dbReference type="Proteomes" id="UP000030651">
    <property type="component" value="Unassembled WGS sequence"/>
</dbReference>
<reference evidence="3" key="1">
    <citation type="journal article" date="2015" name="BMC Genomics">
        <title>Genomic and transcriptomic analysis of the endophytic fungus Pestalotiopsis fici reveals its lifestyle and high potential for synthesis of natural products.</title>
        <authorList>
            <person name="Wang X."/>
            <person name="Zhang X."/>
            <person name="Liu L."/>
            <person name="Xiang M."/>
            <person name="Wang W."/>
            <person name="Sun X."/>
            <person name="Che Y."/>
            <person name="Guo L."/>
            <person name="Liu G."/>
            <person name="Guo L."/>
            <person name="Wang C."/>
            <person name="Yin W.B."/>
            <person name="Stadler M."/>
            <person name="Zhang X."/>
            <person name="Liu X."/>
        </authorList>
    </citation>
    <scope>NUCLEOTIDE SEQUENCE [LARGE SCALE GENOMIC DNA]</scope>
    <source>
        <strain evidence="3">W106-1 / CGMCC3.15140</strain>
    </source>
</reference>
<name>W3XEM9_PESFW</name>
<evidence type="ECO:0000313" key="2">
    <source>
        <dbReference type="EMBL" id="ETS84558.1"/>
    </source>
</evidence>
<dbReference type="InParanoid" id="W3XEM9"/>
<dbReference type="InterPro" id="IPR052895">
    <property type="entry name" value="HetReg/Transcr_Mod"/>
</dbReference>
<dbReference type="GeneID" id="19267596"/>
<dbReference type="PANTHER" id="PTHR24148">
    <property type="entry name" value="ANKYRIN REPEAT DOMAIN-CONTAINING PROTEIN 39 HOMOLOG-RELATED"/>
    <property type="match status" value="1"/>
</dbReference>
<gene>
    <name evidence="2" type="ORF">PFICI_02583</name>
</gene>
<dbReference type="Pfam" id="PF06985">
    <property type="entry name" value="HET"/>
    <property type="match status" value="1"/>
</dbReference>
<dbReference type="EMBL" id="KI912110">
    <property type="protein sequence ID" value="ETS84558.1"/>
    <property type="molecule type" value="Genomic_DNA"/>
</dbReference>
<sequence length="685" mass="78432">MSTGSVAETQQKPSQAPAFSYEPLEDAAKQIRLVEIVQQTNNCLAIHLSQHDVLNAPEYNAISYTWSDGGIIRMTDITVNGQAMRVTKNCRYALEQAHSHHHQPPPTQSYFWIDSICINQNSNIEKQHQVAMMGCIYAQAARVLACVGPHQDNSEDLAKILEPMKDLRQKHPAQLNHWSKTNECNIDKADPILKSACLDLFWNPDTPDYEAIWGFDLKLLNFSERYYWTRLWIIQEVASAKELEILCGSDKFSRSDVYLLHWIAAYCSGFPGRSSTPVGREASPNLQAFYGDSNNQSFSHFKFVLSCNSIDRVPALTALSFQSPFGCSRPEDRVYGMLSQIQWPETDPPIHLEPMYKPSVNFDLAELFLSFPKCSHENVMGIFKALEICHDLDKIEELVAARSRTSKEPQNSSKSSICQYDLNIWTYEVITENNMGQLTARLRCKDGVINYSPTMLNMIDNAPKLLYAESRIAAVLCSEARKGDLLAKMPFGECLLVLRYSGSFDEYHIVGQGLLLEGYTIPRFRIQEEILMKIMDKHRRSFNHYLADHTWLVREGFERHRRDPVLCSMYLQKIYEGERALQNHKDDLQLRNERLGIIDTGLGMVRKLLQVQTSLLGETRRSRFESRRNETPAPFILELEPLELLLLGCQDLEKDGSRNRRKMIQRLNTTIHGRAFGPPRPEDSE</sequence>
<proteinExistence type="predicted"/>
<organism evidence="2 3">
    <name type="scientific">Pestalotiopsis fici (strain W106-1 / CGMCC3.15140)</name>
    <dbReference type="NCBI Taxonomy" id="1229662"/>
    <lineage>
        <taxon>Eukaryota</taxon>
        <taxon>Fungi</taxon>
        <taxon>Dikarya</taxon>
        <taxon>Ascomycota</taxon>
        <taxon>Pezizomycotina</taxon>
        <taxon>Sordariomycetes</taxon>
        <taxon>Xylariomycetidae</taxon>
        <taxon>Amphisphaeriales</taxon>
        <taxon>Sporocadaceae</taxon>
        <taxon>Pestalotiopsis</taxon>
    </lineage>
</organism>
<evidence type="ECO:0000313" key="3">
    <source>
        <dbReference type="Proteomes" id="UP000030651"/>
    </source>
</evidence>
<dbReference type="InterPro" id="IPR010730">
    <property type="entry name" value="HET"/>
</dbReference>
<dbReference type="OrthoDB" id="2157530at2759"/>
<accession>W3XEM9</accession>